<dbReference type="InterPro" id="IPR041577">
    <property type="entry name" value="RT_RNaseH_2"/>
</dbReference>
<comment type="caution">
    <text evidence="10">The sequence shown here is derived from an EMBL/GenBank/DDBJ whole genome shotgun (WGS) entry which is preliminary data.</text>
</comment>
<keyword evidence="5" id="KW-0378">Hydrolase</keyword>
<dbReference type="GO" id="GO:0016787">
    <property type="term" value="F:hydrolase activity"/>
    <property type="evidence" value="ECO:0007669"/>
    <property type="project" value="UniProtKB-KW"/>
</dbReference>
<dbReference type="InterPro" id="IPR041588">
    <property type="entry name" value="Integrase_H2C2"/>
</dbReference>
<dbReference type="GO" id="GO:0003676">
    <property type="term" value="F:nucleic acid binding"/>
    <property type="evidence" value="ECO:0007669"/>
    <property type="project" value="InterPro"/>
</dbReference>
<dbReference type="Pfam" id="PF17919">
    <property type="entry name" value="RT_RNaseH_2"/>
    <property type="match status" value="1"/>
</dbReference>
<keyword evidence="7" id="KW-0511">Multifunctional enzyme</keyword>
<dbReference type="Gene3D" id="3.30.70.270">
    <property type="match status" value="2"/>
</dbReference>
<dbReference type="FunFam" id="3.30.70.270:FF:000026">
    <property type="entry name" value="Transposon Ty3-G Gag-Pol polyprotein"/>
    <property type="match status" value="1"/>
</dbReference>
<dbReference type="FunFam" id="1.10.340.70:FF:000003">
    <property type="entry name" value="Protein CBG25708"/>
    <property type="match status" value="1"/>
</dbReference>
<proteinExistence type="predicted"/>
<dbReference type="InterPro" id="IPR021109">
    <property type="entry name" value="Peptidase_aspartic_dom_sf"/>
</dbReference>
<sequence>MATLGTIESFNPSIEDWNAYNERFEQYVIANDIKDEKKIVATFLTTIGSKTYNVLRDLLAPAKPSEVKFEELVKTLRDHYEPKPIVIAERFHFHKREQHEGEGVAAYNAALKKCSEHCAFGTFLEEALRDRFVCGLRSKQTQKRLLAEKELTWKAAVEIALAMEVAIKQASNFRNSPETGGINYVKPPHPPKTPKQRKSCFRCGEDHVPQKCRFKDENCRNCKSKGHISKMCKKKAPTARTEQNWRKQSVRYVEAGDQPPNDQDDEFKLFQISQEKPEPSIMLPVKVNGEDCSMELDTGASVSIMSEEAWKKRFPKAPLERSTLKLRTYTGEALDIIGQAHVQVAYQDQTANLPLQIIKGKGPSLFGRNWLRDSKLNWGSIKKISCDLDNVLTKHKSVFNDELGTMQGTKAKLFVKSGSKPKFFKPRPVPHALKGAIEQELDRLEGMGVIEKVRYSEWAAPIVRVVKPDNSIRVCGDYKITVNSVLEFDQHPLTNPEELFVALSGGVKFSKLDLSRAYQQILLDEDSREVDDILISGKDDQEHLSNLSEVLTRLESAGLRLKLSKCQFMQPTVEYLGYRIDAQGLHALEKKVEAIRHAPAPENQQQLRSFLGMINYYSKFISNYSTITHPLNELLEDGVEWKWSENQQKSFQQLKDKLSNAPVLTHFSDTLPLKLDTDASQYGIGAVISHVVPSGEERPIAYASRTLSKSELLGPKSGIPTLAAARLQRWALLLAAYQYDIEYRSTEKHANADCLSRLPIQCEKSNEGVDEAKLINLLQIESLPMDVDQVRKATRNDPMLSRVLQFVMTGWPEKPIAPEITQYFNKRHEITVEDGCLLWGIRVIIPKQLRERVLHELHTGHPGIVRMKSLARLHVWWPNLDKDIATIVQRCNDCQKSRNKPQPAPLHPWDWPKMPWQRAHIDFAGPFMGKMFLIVVDSHSKWLEVEVMSSITSEATIEKLRDLFARYGIPQQLVSDNGSQFTSREFAEFMKGNGIKHTLVAPYHPRSNGQAERFVQTFKQFFKMEGGDSIKQSLARFLFSYRTKPNSTTGQTPAELFLNRRVRTRLDLIRPDLGRKVFNKQSDQKNRHDKQTGPVSYKVLVGDQLWKRHIDQMHQKHGSQIIHPISGENVTVTPIPDIVIDKEIPPITTPRSETVETIPKEPISELDNAATAQAAAIAQPQAGPRYPTRQRKAPQRLTFDS</sequence>
<dbReference type="CDD" id="cd01647">
    <property type="entry name" value="RT_LTR"/>
    <property type="match status" value="1"/>
</dbReference>
<feature type="compositionally biased region" description="Low complexity" evidence="8">
    <location>
        <begin position="1172"/>
        <end position="1182"/>
    </location>
</feature>
<dbReference type="InterPro" id="IPR012337">
    <property type="entry name" value="RNaseH-like_sf"/>
</dbReference>
<dbReference type="InterPro" id="IPR000477">
    <property type="entry name" value="RT_dom"/>
</dbReference>
<evidence type="ECO:0000256" key="8">
    <source>
        <dbReference type="SAM" id="MobiDB-lite"/>
    </source>
</evidence>
<dbReference type="Gene3D" id="1.10.340.70">
    <property type="match status" value="1"/>
</dbReference>
<dbReference type="Gene3D" id="2.40.70.10">
    <property type="entry name" value="Acid Proteases"/>
    <property type="match status" value="1"/>
</dbReference>
<protein>
    <recommendedName>
        <fullName evidence="9">Integrase catalytic domain-containing protein</fullName>
    </recommendedName>
</protein>
<keyword evidence="11" id="KW-1185">Reference proteome</keyword>
<organism evidence="10 11">
    <name type="scientific">Acropora cervicornis</name>
    <name type="common">Staghorn coral</name>
    <dbReference type="NCBI Taxonomy" id="6130"/>
    <lineage>
        <taxon>Eukaryota</taxon>
        <taxon>Metazoa</taxon>
        <taxon>Cnidaria</taxon>
        <taxon>Anthozoa</taxon>
        <taxon>Hexacorallia</taxon>
        <taxon>Scleractinia</taxon>
        <taxon>Astrocoeniina</taxon>
        <taxon>Acroporidae</taxon>
        <taxon>Acropora</taxon>
    </lineage>
</organism>
<dbReference type="InterPro" id="IPR043502">
    <property type="entry name" value="DNA/RNA_pol_sf"/>
</dbReference>
<dbReference type="Proteomes" id="UP001249851">
    <property type="component" value="Unassembled WGS sequence"/>
</dbReference>
<keyword evidence="6" id="KW-0695">RNA-directed DNA polymerase</keyword>
<dbReference type="GO" id="GO:0015074">
    <property type="term" value="P:DNA integration"/>
    <property type="evidence" value="ECO:0007669"/>
    <property type="project" value="InterPro"/>
</dbReference>
<dbReference type="Pfam" id="PF00077">
    <property type="entry name" value="RVP"/>
    <property type="match status" value="1"/>
</dbReference>
<name>A0AAD9V2E1_ACRCE</name>
<accession>A0AAD9V2E1</accession>
<dbReference type="InterPro" id="IPR001584">
    <property type="entry name" value="Integrase_cat-core"/>
</dbReference>
<dbReference type="SUPFAM" id="SSF53098">
    <property type="entry name" value="Ribonuclease H-like"/>
    <property type="match status" value="1"/>
</dbReference>
<dbReference type="SUPFAM" id="SSF50630">
    <property type="entry name" value="Acid proteases"/>
    <property type="match status" value="1"/>
</dbReference>
<evidence type="ECO:0000256" key="5">
    <source>
        <dbReference type="ARBA" id="ARBA00022801"/>
    </source>
</evidence>
<dbReference type="SUPFAM" id="SSF56672">
    <property type="entry name" value="DNA/RNA polymerases"/>
    <property type="match status" value="1"/>
</dbReference>
<dbReference type="InterPro" id="IPR043128">
    <property type="entry name" value="Rev_trsase/Diguanyl_cyclase"/>
</dbReference>
<dbReference type="AlphaFoldDB" id="A0AAD9V2E1"/>
<feature type="region of interest" description="Disordered" evidence="8">
    <location>
        <begin position="1172"/>
        <end position="1201"/>
    </location>
</feature>
<evidence type="ECO:0000256" key="1">
    <source>
        <dbReference type="ARBA" id="ARBA00022679"/>
    </source>
</evidence>
<dbReference type="Gene3D" id="3.10.10.10">
    <property type="entry name" value="HIV Type 1 Reverse Transcriptase, subunit A, domain 1"/>
    <property type="match status" value="1"/>
</dbReference>
<reference evidence="10" key="1">
    <citation type="journal article" date="2023" name="G3 (Bethesda)">
        <title>Whole genome assembly and annotation of the endangered Caribbean coral Acropora cervicornis.</title>
        <authorList>
            <person name="Selwyn J.D."/>
            <person name="Vollmer S.V."/>
        </authorList>
    </citation>
    <scope>NUCLEOTIDE SEQUENCE</scope>
    <source>
        <strain evidence="10">K2</strain>
    </source>
</reference>
<evidence type="ECO:0000256" key="7">
    <source>
        <dbReference type="ARBA" id="ARBA00023268"/>
    </source>
</evidence>
<dbReference type="GO" id="GO:0004519">
    <property type="term" value="F:endonuclease activity"/>
    <property type="evidence" value="ECO:0007669"/>
    <property type="project" value="UniProtKB-KW"/>
</dbReference>
<dbReference type="InterPro" id="IPR050951">
    <property type="entry name" value="Retrovirus_Pol_polyprotein"/>
</dbReference>
<evidence type="ECO:0000313" key="11">
    <source>
        <dbReference type="Proteomes" id="UP001249851"/>
    </source>
</evidence>
<gene>
    <name evidence="10" type="ORF">P5673_018930</name>
</gene>
<dbReference type="Pfam" id="PF00665">
    <property type="entry name" value="rve"/>
    <property type="match status" value="1"/>
</dbReference>
<evidence type="ECO:0000256" key="4">
    <source>
        <dbReference type="ARBA" id="ARBA00022759"/>
    </source>
</evidence>
<evidence type="ECO:0000259" key="9">
    <source>
        <dbReference type="PROSITE" id="PS50994"/>
    </source>
</evidence>
<reference evidence="10" key="2">
    <citation type="journal article" date="2023" name="Science">
        <title>Genomic signatures of disease resistance in endangered staghorn corals.</title>
        <authorList>
            <person name="Vollmer S.V."/>
            <person name="Selwyn J.D."/>
            <person name="Despard B.A."/>
            <person name="Roesel C.L."/>
        </authorList>
    </citation>
    <scope>NUCLEOTIDE SEQUENCE</scope>
    <source>
        <strain evidence="10">K2</strain>
    </source>
</reference>
<dbReference type="Gene3D" id="3.30.420.10">
    <property type="entry name" value="Ribonuclease H-like superfamily/Ribonuclease H"/>
    <property type="match status" value="1"/>
</dbReference>
<dbReference type="PANTHER" id="PTHR37984">
    <property type="entry name" value="PROTEIN CBG26694"/>
    <property type="match status" value="1"/>
</dbReference>
<dbReference type="InterPro" id="IPR018061">
    <property type="entry name" value="Retropepsins"/>
</dbReference>
<evidence type="ECO:0000256" key="3">
    <source>
        <dbReference type="ARBA" id="ARBA00022722"/>
    </source>
</evidence>
<dbReference type="Gene3D" id="4.10.60.10">
    <property type="entry name" value="Zinc finger, CCHC-type"/>
    <property type="match status" value="1"/>
</dbReference>
<keyword evidence="2" id="KW-0548">Nucleotidyltransferase</keyword>
<evidence type="ECO:0000256" key="6">
    <source>
        <dbReference type="ARBA" id="ARBA00022918"/>
    </source>
</evidence>
<evidence type="ECO:0000256" key="2">
    <source>
        <dbReference type="ARBA" id="ARBA00022695"/>
    </source>
</evidence>
<dbReference type="EMBL" id="JARQWQ010000043">
    <property type="protein sequence ID" value="KAK2558723.1"/>
    <property type="molecule type" value="Genomic_DNA"/>
</dbReference>
<dbReference type="PANTHER" id="PTHR37984:SF5">
    <property type="entry name" value="PROTEIN NYNRIN-LIKE"/>
    <property type="match status" value="1"/>
</dbReference>
<keyword evidence="1" id="KW-0808">Transferase</keyword>
<evidence type="ECO:0000313" key="10">
    <source>
        <dbReference type="EMBL" id="KAK2558723.1"/>
    </source>
</evidence>
<keyword evidence="3" id="KW-0540">Nuclease</keyword>
<dbReference type="InterPro" id="IPR036397">
    <property type="entry name" value="RNaseH_sf"/>
</dbReference>
<dbReference type="GO" id="GO:0003964">
    <property type="term" value="F:RNA-directed DNA polymerase activity"/>
    <property type="evidence" value="ECO:0007669"/>
    <property type="project" value="UniProtKB-KW"/>
</dbReference>
<keyword evidence="4" id="KW-0255">Endonuclease</keyword>
<dbReference type="FunFam" id="3.30.420.10:FF:000063">
    <property type="entry name" value="Retrovirus-related Pol polyprotein from transposon 297-like Protein"/>
    <property type="match status" value="1"/>
</dbReference>
<feature type="domain" description="Integrase catalytic" evidence="9">
    <location>
        <begin position="911"/>
        <end position="1061"/>
    </location>
</feature>
<dbReference type="Pfam" id="PF00078">
    <property type="entry name" value="RVT_1"/>
    <property type="match status" value="1"/>
</dbReference>
<dbReference type="PROSITE" id="PS50994">
    <property type="entry name" value="INTEGRASE"/>
    <property type="match status" value="1"/>
</dbReference>
<dbReference type="Pfam" id="PF17921">
    <property type="entry name" value="Integrase_H2C2"/>
    <property type="match status" value="1"/>
</dbReference>